<gene>
    <name evidence="2" type="ORF">ACFOEK_18670</name>
</gene>
<dbReference type="PROSITE" id="PS51257">
    <property type="entry name" value="PROKAR_LIPOPROTEIN"/>
    <property type="match status" value="1"/>
</dbReference>
<evidence type="ECO:0000313" key="3">
    <source>
        <dbReference type="Proteomes" id="UP001595476"/>
    </source>
</evidence>
<feature type="signal peptide" evidence="1">
    <location>
        <begin position="1"/>
        <end position="22"/>
    </location>
</feature>
<reference evidence="3" key="1">
    <citation type="journal article" date="2019" name="Int. J. Syst. Evol. Microbiol.">
        <title>The Global Catalogue of Microorganisms (GCM) 10K type strain sequencing project: providing services to taxonomists for standard genome sequencing and annotation.</title>
        <authorList>
            <consortium name="The Broad Institute Genomics Platform"/>
            <consortium name="The Broad Institute Genome Sequencing Center for Infectious Disease"/>
            <person name="Wu L."/>
            <person name="Ma J."/>
        </authorList>
    </citation>
    <scope>NUCLEOTIDE SEQUENCE [LARGE SCALE GENOMIC DNA]</scope>
    <source>
        <strain evidence="3">KCTC 52438</strain>
    </source>
</reference>
<comment type="caution">
    <text evidence="2">The sequence shown here is derived from an EMBL/GenBank/DDBJ whole genome shotgun (WGS) entry which is preliminary data.</text>
</comment>
<keyword evidence="3" id="KW-1185">Reference proteome</keyword>
<evidence type="ECO:0000313" key="2">
    <source>
        <dbReference type="EMBL" id="MFC3153071.1"/>
    </source>
</evidence>
<dbReference type="Proteomes" id="UP001595476">
    <property type="component" value="Unassembled WGS sequence"/>
</dbReference>
<protein>
    <recommendedName>
        <fullName evidence="4">Lipoprotein</fullName>
    </recommendedName>
</protein>
<keyword evidence="1" id="KW-0732">Signal</keyword>
<organism evidence="2 3">
    <name type="scientific">Litoribrevibacter euphylliae</name>
    <dbReference type="NCBI Taxonomy" id="1834034"/>
    <lineage>
        <taxon>Bacteria</taxon>
        <taxon>Pseudomonadati</taxon>
        <taxon>Pseudomonadota</taxon>
        <taxon>Gammaproteobacteria</taxon>
        <taxon>Oceanospirillales</taxon>
        <taxon>Oceanospirillaceae</taxon>
        <taxon>Litoribrevibacter</taxon>
    </lineage>
</organism>
<accession>A0ABV7HNJ5</accession>
<proteinExistence type="predicted"/>
<name>A0ABV7HNJ5_9GAMM</name>
<evidence type="ECO:0008006" key="4">
    <source>
        <dbReference type="Google" id="ProtNLM"/>
    </source>
</evidence>
<dbReference type="RefSeq" id="WP_386722988.1">
    <property type="nucleotide sequence ID" value="NZ_JBHRSZ010000007.1"/>
</dbReference>
<feature type="chain" id="PRO_5047224255" description="Lipoprotein" evidence="1">
    <location>
        <begin position="23"/>
        <end position="211"/>
    </location>
</feature>
<sequence length="211" mass="24020">MRKIARLSLITLSLAFMLGCNTTQITPQTQPDDSKANRLFVEASLYQHTGEFDKQYDLLQTIIKNYPGSNASVVSSLEISELKDKVFNGGIKKDSDTYPQSTYQDLLRSLIKVFKNKDAQYLVHHLSPLAHSPDAEVDPDIIETMQKLLDSNDSKIINIIDNLHQLLDNDATLEYVKGGSKGTALLYELNWQDIRGLKLIKADNNYYWYFK</sequence>
<dbReference type="EMBL" id="JBHRSZ010000007">
    <property type="protein sequence ID" value="MFC3153071.1"/>
    <property type="molecule type" value="Genomic_DNA"/>
</dbReference>
<evidence type="ECO:0000256" key="1">
    <source>
        <dbReference type="SAM" id="SignalP"/>
    </source>
</evidence>